<protein>
    <recommendedName>
        <fullName evidence="1">Peroxisomal leader peptide-processing protease</fullName>
        <ecNumber evidence="1">3.4.21.-</ecNumber>
    </recommendedName>
</protein>
<evidence type="ECO:0000313" key="2">
    <source>
        <dbReference type="EMBL" id="CAG2218143.1"/>
    </source>
</evidence>
<dbReference type="SUPFAM" id="SSF50494">
    <property type="entry name" value="Trypsin-like serine proteases"/>
    <property type="match status" value="2"/>
</dbReference>
<dbReference type="GO" id="GO:0016485">
    <property type="term" value="P:protein processing"/>
    <property type="evidence" value="ECO:0007669"/>
    <property type="project" value="InterPro"/>
</dbReference>
<comment type="subcellular location">
    <subcellularLocation>
        <location evidence="1">Peroxisome</location>
    </subcellularLocation>
</comment>
<sequence length="529" mass="58473">MNNHYAVILAELSVKVNGEDKKTLSGVLIDTKSGLVLTHGTLVSSLLTDQQINSLQNKGILQNSFHHWDAEVCLQRTNKQDSNNNLRSILNSSDIATQTESETWQKNLYSEYSANVQAIFSLKKLQNVVSFLLPENKWEFVEDFSSQETPDDQSKFYAMLSCFIILKLNNWKSYNNNISVLAYDQLDKGDNLEIEATPFGGLCPEIFLNSRSTGVLSNKAGGILLMTDARCVPGSEGGPVFCRKGHHRYLVGLIITSLCWKSNEWVGLSMACAITDVLKRVKQICRVEMIPIENIFRARNNLSQLIESIPLIVVGSNWGSGIVIGQDDGHSILLTCSHVVKESDYNTVKLKFTDQQTIHKGKVLYKTPVDEQFDIAVLTCPFNSGKYIQISSKPVAQGDKVYVIGHAVFGEEKNLEPTITSGIISKVLCINNIPVLIQTTCAVHAGASGGAIVDQYGQLVGIPVSNAKDTESKASYPHINMCIPIATVSPIIQEYMASKDASILENLTIKHKHIKRLWMLDSIHTASKL</sequence>
<keyword evidence="1" id="KW-0720">Serine protease</keyword>
<dbReference type="Gene3D" id="2.40.10.10">
    <property type="entry name" value="Trypsin-like serine proteases"/>
    <property type="match status" value="2"/>
</dbReference>
<dbReference type="PANTHER" id="PTHR21004">
    <property type="entry name" value="SERINE PROTEASE-RELATED"/>
    <property type="match status" value="1"/>
</dbReference>
<comment type="PTM">
    <text evidence="1">The full-lengh TYSND1 is the active the proteolytic processing of PTS1- and PTS2-proteins and in self-cleavage, and intermolecular self-cleavage of TYSND1 down-regulates its protease activity.</text>
</comment>
<name>A0A8S3SBJ8_MYTED</name>
<comment type="function">
    <text evidence="1">Peroxisomal protease that mediates both the removal of the leader peptide from proteins containing a PTS2 target sequence and processes several PTS1-containing proteins. Catalyzes the processing of PTS1-proteins involved in the peroxisomal beta-oxidation of fatty acids.</text>
</comment>
<evidence type="ECO:0000256" key="1">
    <source>
        <dbReference type="PIRNR" id="PIRNR037989"/>
    </source>
</evidence>
<dbReference type="InterPro" id="IPR009003">
    <property type="entry name" value="Peptidase_S1_PA"/>
</dbReference>
<dbReference type="GO" id="GO:0005777">
    <property type="term" value="C:peroxisome"/>
    <property type="evidence" value="ECO:0007669"/>
    <property type="project" value="UniProtKB-SubCell"/>
</dbReference>
<accession>A0A8S3SBJ8</accession>
<organism evidence="2 3">
    <name type="scientific">Mytilus edulis</name>
    <name type="common">Blue mussel</name>
    <dbReference type="NCBI Taxonomy" id="6550"/>
    <lineage>
        <taxon>Eukaryota</taxon>
        <taxon>Metazoa</taxon>
        <taxon>Spiralia</taxon>
        <taxon>Lophotrochozoa</taxon>
        <taxon>Mollusca</taxon>
        <taxon>Bivalvia</taxon>
        <taxon>Autobranchia</taxon>
        <taxon>Pteriomorphia</taxon>
        <taxon>Mytilida</taxon>
        <taxon>Mytiloidea</taxon>
        <taxon>Mytilidae</taxon>
        <taxon>Mytilinae</taxon>
        <taxon>Mytilus</taxon>
    </lineage>
</organism>
<dbReference type="GO" id="GO:0031998">
    <property type="term" value="P:regulation of fatty acid beta-oxidation"/>
    <property type="evidence" value="ECO:0007669"/>
    <property type="project" value="TreeGrafter"/>
</dbReference>
<comment type="caution">
    <text evidence="2">The sequence shown here is derived from an EMBL/GenBank/DDBJ whole genome shotgun (WGS) entry which is preliminary data.</text>
</comment>
<keyword evidence="1 2" id="KW-0378">Hydrolase</keyword>
<dbReference type="GO" id="GO:0004252">
    <property type="term" value="F:serine-type endopeptidase activity"/>
    <property type="evidence" value="ECO:0007669"/>
    <property type="project" value="InterPro"/>
</dbReference>
<keyword evidence="1" id="KW-0576">Peroxisome</keyword>
<dbReference type="OrthoDB" id="17845at2759"/>
<dbReference type="InterPro" id="IPR043504">
    <property type="entry name" value="Peptidase_S1_PA_chymotrypsin"/>
</dbReference>
<keyword evidence="3" id="KW-1185">Reference proteome</keyword>
<dbReference type="InterPro" id="IPR039245">
    <property type="entry name" value="TYSND1/DEG15"/>
</dbReference>
<comment type="similarity">
    <text evidence="1">Belongs to the peptidase S1B family.</text>
</comment>
<dbReference type="EMBL" id="CAJPWZ010001587">
    <property type="protein sequence ID" value="CAG2218143.1"/>
    <property type="molecule type" value="Genomic_DNA"/>
</dbReference>
<dbReference type="Proteomes" id="UP000683360">
    <property type="component" value="Unassembled WGS sequence"/>
</dbReference>
<dbReference type="Pfam" id="PF13365">
    <property type="entry name" value="Trypsin_2"/>
    <property type="match status" value="1"/>
</dbReference>
<dbReference type="EC" id="3.4.21.-" evidence="1"/>
<evidence type="ECO:0000313" key="3">
    <source>
        <dbReference type="Proteomes" id="UP000683360"/>
    </source>
</evidence>
<dbReference type="AlphaFoldDB" id="A0A8S3SBJ8"/>
<keyword evidence="1" id="KW-0645">Protease</keyword>
<reference evidence="2" key="1">
    <citation type="submission" date="2021-03" db="EMBL/GenBank/DDBJ databases">
        <authorList>
            <person name="Bekaert M."/>
        </authorList>
    </citation>
    <scope>NUCLEOTIDE SEQUENCE</scope>
</reference>
<gene>
    <name evidence="2" type="ORF">MEDL_31799</name>
</gene>
<dbReference type="PANTHER" id="PTHR21004:SF0">
    <property type="entry name" value="PEROXISOMAL LEADER PEPTIDE-PROCESSING PROTEASE"/>
    <property type="match status" value="1"/>
</dbReference>
<proteinExistence type="inferred from homology"/>